<evidence type="ECO:0000259" key="7">
    <source>
        <dbReference type="Pfam" id="PF05922"/>
    </source>
</evidence>
<dbReference type="Proteomes" id="UP000008311">
    <property type="component" value="Unassembled WGS sequence"/>
</dbReference>
<dbReference type="STRING" id="3988.B9TEF6"/>
<dbReference type="GO" id="GO:0006508">
    <property type="term" value="P:proteolysis"/>
    <property type="evidence" value="ECO:0007669"/>
    <property type="project" value="InterPro"/>
</dbReference>
<evidence type="ECO:0000313" key="8">
    <source>
        <dbReference type="EMBL" id="EEF25759.1"/>
    </source>
</evidence>
<organism evidence="8 9">
    <name type="scientific">Ricinus communis</name>
    <name type="common">Castor bean</name>
    <dbReference type="NCBI Taxonomy" id="3988"/>
    <lineage>
        <taxon>Eukaryota</taxon>
        <taxon>Viridiplantae</taxon>
        <taxon>Streptophyta</taxon>
        <taxon>Embryophyta</taxon>
        <taxon>Tracheophyta</taxon>
        <taxon>Spermatophyta</taxon>
        <taxon>Magnoliopsida</taxon>
        <taxon>eudicotyledons</taxon>
        <taxon>Gunneridae</taxon>
        <taxon>Pentapetalae</taxon>
        <taxon>rosids</taxon>
        <taxon>fabids</taxon>
        <taxon>Malpighiales</taxon>
        <taxon>Euphorbiaceae</taxon>
        <taxon>Acalyphoideae</taxon>
        <taxon>Acalypheae</taxon>
        <taxon>Ricinus</taxon>
    </lineage>
</organism>
<dbReference type="PANTHER" id="PTHR10795">
    <property type="entry name" value="PROPROTEIN CONVERTASE SUBTILISIN/KEXIN"/>
    <property type="match status" value="1"/>
</dbReference>
<dbReference type="InParanoid" id="B9TEF6"/>
<dbReference type="Pfam" id="PF05922">
    <property type="entry name" value="Inhibitor_I9"/>
    <property type="match status" value="1"/>
</dbReference>
<keyword evidence="3 5" id="KW-0732">Signal</keyword>
<dbReference type="Gene3D" id="3.30.70.80">
    <property type="entry name" value="Peptidase S8 propeptide/proteinase inhibitor I9"/>
    <property type="match status" value="1"/>
</dbReference>
<feature type="domain" description="Peptidase S8/S53" evidence="6">
    <location>
        <begin position="158"/>
        <end position="354"/>
    </location>
</feature>
<accession>B9TEF6</accession>
<feature type="non-terminal residue" evidence="8">
    <location>
        <position position="363"/>
    </location>
</feature>
<name>B9TEF6_RICCO</name>
<evidence type="ECO:0000256" key="1">
    <source>
        <dbReference type="ARBA" id="ARBA00004613"/>
    </source>
</evidence>
<dbReference type="InterPro" id="IPR010259">
    <property type="entry name" value="S8pro/Inhibitor_I9"/>
</dbReference>
<dbReference type="InterPro" id="IPR036852">
    <property type="entry name" value="Peptidase_S8/S53_dom_sf"/>
</dbReference>
<feature type="signal peptide" evidence="5">
    <location>
        <begin position="1"/>
        <end position="23"/>
    </location>
</feature>
<reference evidence="9" key="1">
    <citation type="journal article" date="2010" name="Nat. Biotechnol.">
        <title>Draft genome sequence of the oilseed species Ricinus communis.</title>
        <authorList>
            <person name="Chan A.P."/>
            <person name="Crabtree J."/>
            <person name="Zhao Q."/>
            <person name="Lorenzi H."/>
            <person name="Orvis J."/>
            <person name="Puiu D."/>
            <person name="Melake-Berhan A."/>
            <person name="Jones K.M."/>
            <person name="Redman J."/>
            <person name="Chen G."/>
            <person name="Cahoon E.B."/>
            <person name="Gedil M."/>
            <person name="Stanke M."/>
            <person name="Haas B.J."/>
            <person name="Wortman J.R."/>
            <person name="Fraser-Liggett C.M."/>
            <person name="Ravel J."/>
            <person name="Rabinowicz P.D."/>
        </authorList>
    </citation>
    <scope>NUCLEOTIDE SEQUENCE [LARGE SCALE GENOMIC DNA]</scope>
    <source>
        <strain evidence="9">cv. Hale</strain>
    </source>
</reference>
<dbReference type="AlphaFoldDB" id="B9TEF6"/>
<dbReference type="eggNOG" id="ENOG502QRTY">
    <property type="taxonomic scope" value="Eukaryota"/>
</dbReference>
<comment type="similarity">
    <text evidence="2 4">Belongs to the peptidase S8 family.</text>
</comment>
<dbReference type="Pfam" id="PF00082">
    <property type="entry name" value="Peptidase_S8"/>
    <property type="match status" value="1"/>
</dbReference>
<feature type="chain" id="PRO_5002890176" description="Subtilisin" evidence="5">
    <location>
        <begin position="24"/>
        <end position="363"/>
    </location>
</feature>
<evidence type="ECO:0008006" key="10">
    <source>
        <dbReference type="Google" id="ProtNLM"/>
    </source>
</evidence>
<keyword evidence="9" id="KW-1185">Reference proteome</keyword>
<evidence type="ECO:0000256" key="3">
    <source>
        <dbReference type="ARBA" id="ARBA00022729"/>
    </source>
</evidence>
<gene>
    <name evidence="8" type="ORF">RCOM_1787210</name>
</gene>
<evidence type="ECO:0000256" key="5">
    <source>
        <dbReference type="SAM" id="SignalP"/>
    </source>
</evidence>
<dbReference type="SUPFAM" id="SSF52743">
    <property type="entry name" value="Subtilisin-like"/>
    <property type="match status" value="1"/>
</dbReference>
<feature type="domain" description="Inhibitor I9" evidence="7">
    <location>
        <begin position="30"/>
        <end position="128"/>
    </location>
</feature>
<sequence length="363" mass="37857">MKLHPISAAVALLLATTVQLAHADDTRRAYIVQLADKPVASYTGDIAGLAATQPPAGQRLALDSAAVSAYSSYLVQRQQNVKATVAAAPIIYDYQVALNGFTALLTDAEVRTLQANSAVLAITADEPHTLVTSYTPTFLGLDGPNGLWAQLGGKDKAGEDIIVGVIDGGIWPENPAYADRVDSNGVPTFDNSATLAYTAPQNWHGTCQTGEGFTVANCNNKLIGARYFKDGFDQTTNTLHWTEFVSPRDSIGGTLGHGGHGTHTSSTAAGNNNVPAVLNGIGMGNVSGMAPRARVAMYKVCWTFNDPTDATGGKNSCWGSDSAAAIERAILDGVHVLNFSISGGTTVNDPVEQAFLHAANAGV</sequence>
<evidence type="ECO:0000313" key="9">
    <source>
        <dbReference type="Proteomes" id="UP000008311"/>
    </source>
</evidence>
<dbReference type="PROSITE" id="PS51892">
    <property type="entry name" value="SUBTILASE"/>
    <property type="match status" value="1"/>
</dbReference>
<evidence type="ECO:0000256" key="2">
    <source>
        <dbReference type="ARBA" id="ARBA00011073"/>
    </source>
</evidence>
<dbReference type="EMBL" id="EQ978990">
    <property type="protein sequence ID" value="EEF25759.1"/>
    <property type="molecule type" value="Genomic_DNA"/>
</dbReference>
<proteinExistence type="inferred from homology"/>
<dbReference type="InterPro" id="IPR045051">
    <property type="entry name" value="SBT"/>
</dbReference>
<comment type="caution">
    <text evidence="4">Lacks conserved residue(s) required for the propagation of feature annotation.</text>
</comment>
<protein>
    <recommendedName>
        <fullName evidence="10">Subtilisin</fullName>
    </recommendedName>
</protein>
<evidence type="ECO:0000256" key="4">
    <source>
        <dbReference type="PROSITE-ProRule" id="PRU01240"/>
    </source>
</evidence>
<dbReference type="Gene3D" id="3.40.50.200">
    <property type="entry name" value="Peptidase S8/S53 domain"/>
    <property type="match status" value="1"/>
</dbReference>
<dbReference type="GO" id="GO:0004252">
    <property type="term" value="F:serine-type endopeptidase activity"/>
    <property type="evidence" value="ECO:0007669"/>
    <property type="project" value="InterPro"/>
</dbReference>
<dbReference type="InterPro" id="IPR000209">
    <property type="entry name" value="Peptidase_S8/S53_dom"/>
</dbReference>
<dbReference type="GO" id="GO:0005576">
    <property type="term" value="C:extracellular region"/>
    <property type="evidence" value="ECO:0007669"/>
    <property type="project" value="UniProtKB-SubCell"/>
</dbReference>
<comment type="subcellular location">
    <subcellularLocation>
        <location evidence="1">Secreted</location>
    </subcellularLocation>
</comment>
<evidence type="ECO:0000259" key="6">
    <source>
        <dbReference type="Pfam" id="PF00082"/>
    </source>
</evidence>
<dbReference type="InterPro" id="IPR037045">
    <property type="entry name" value="S8pro/Inhibitor_I9_sf"/>
</dbReference>